<evidence type="ECO:0000256" key="7">
    <source>
        <dbReference type="SAM" id="MobiDB-lite"/>
    </source>
</evidence>
<comment type="subcellular location">
    <subcellularLocation>
        <location evidence="1 6">Nucleus</location>
    </subcellularLocation>
</comment>
<name>A0A3S4BGQ5_9PEZI</name>
<keyword evidence="5 6" id="KW-0539">Nucleus</keyword>
<gene>
    <name evidence="8" type="ORF">TT172_LOCUS2012</name>
</gene>
<evidence type="ECO:0000256" key="5">
    <source>
        <dbReference type="ARBA" id="ARBA00023242"/>
    </source>
</evidence>
<evidence type="ECO:0000256" key="4">
    <source>
        <dbReference type="ARBA" id="ARBA00022884"/>
    </source>
</evidence>
<dbReference type="InterPro" id="IPR011082">
    <property type="entry name" value="Exosome-assoc_fac/DNA_repair"/>
</dbReference>
<dbReference type="Proteomes" id="UP000289323">
    <property type="component" value="Unassembled WGS sequence"/>
</dbReference>
<dbReference type="GO" id="GO:0010468">
    <property type="term" value="P:regulation of gene expression"/>
    <property type="evidence" value="ECO:0007669"/>
    <property type="project" value="TreeGrafter"/>
</dbReference>
<evidence type="ECO:0000313" key="9">
    <source>
        <dbReference type="Proteomes" id="UP000289323"/>
    </source>
</evidence>
<dbReference type="GO" id="GO:0000460">
    <property type="term" value="P:maturation of 5.8S rRNA"/>
    <property type="evidence" value="ECO:0007669"/>
    <property type="project" value="TreeGrafter"/>
</dbReference>
<evidence type="ECO:0000256" key="6">
    <source>
        <dbReference type="RuleBase" id="RU368003"/>
    </source>
</evidence>
<dbReference type="InterPro" id="IPR007146">
    <property type="entry name" value="Sas10/Utp3/C1D"/>
</dbReference>
<feature type="compositionally biased region" description="Basic residues" evidence="7">
    <location>
        <begin position="165"/>
        <end position="176"/>
    </location>
</feature>
<feature type="region of interest" description="Disordered" evidence="7">
    <location>
        <begin position="135"/>
        <end position="176"/>
    </location>
</feature>
<comment type="similarity">
    <text evidence="2 6">Belongs to the C1D family.</text>
</comment>
<dbReference type="GO" id="GO:0000178">
    <property type="term" value="C:exosome (RNase complex)"/>
    <property type="evidence" value="ECO:0007669"/>
    <property type="project" value="TreeGrafter"/>
</dbReference>
<dbReference type="AlphaFoldDB" id="A0A3S4BGQ5"/>
<accession>A0A3S4BGQ5</accession>
<sequence>MDVTDVTPQLDRLEEGLNKAQETLQPLLGDIGDISSKLPLLDKAKLYVLLSYTIESLLFSALRLNGVDTKNHAIFTELTRVKQYMEKIQKLETPPAERENKVNAEAAARFLKSDLGDNKDIKAKLEELIAKEREKAAAKASEKKRPAEESAAESSAAEAGEKLVKRPKRNGGKKKK</sequence>
<dbReference type="Pfam" id="PF04000">
    <property type="entry name" value="Sas10_Utp3"/>
    <property type="match status" value="1"/>
</dbReference>
<comment type="function">
    <text evidence="6">Required for exosome-dependent processing of pre-rRNA and small nucleolar RNA (snRNA) precursors. Involved in processing of 35S pre-rRNA at the A0, A1 and A2 sites.</text>
</comment>
<keyword evidence="4 6" id="KW-0694">RNA-binding</keyword>
<proteinExistence type="inferred from homology"/>
<protein>
    <recommendedName>
        <fullName evidence="6">Exosome complex protein</fullName>
    </recommendedName>
</protein>
<organism evidence="8 9">
    <name type="scientific">Thermothielavioides terrestris</name>
    <dbReference type="NCBI Taxonomy" id="2587410"/>
    <lineage>
        <taxon>Eukaryota</taxon>
        <taxon>Fungi</taxon>
        <taxon>Dikarya</taxon>
        <taxon>Ascomycota</taxon>
        <taxon>Pezizomycotina</taxon>
        <taxon>Sordariomycetes</taxon>
        <taxon>Sordariomycetidae</taxon>
        <taxon>Sordariales</taxon>
        <taxon>Chaetomiaceae</taxon>
        <taxon>Thermothielavioides</taxon>
    </lineage>
</organism>
<evidence type="ECO:0000256" key="3">
    <source>
        <dbReference type="ARBA" id="ARBA00022552"/>
    </source>
</evidence>
<reference evidence="8 9" key="1">
    <citation type="submission" date="2018-04" db="EMBL/GenBank/DDBJ databases">
        <authorList>
            <person name="Huttner S."/>
            <person name="Dainat J."/>
        </authorList>
    </citation>
    <scope>NUCLEOTIDE SEQUENCE [LARGE SCALE GENOMIC DNA]</scope>
</reference>
<feature type="compositionally biased region" description="Basic and acidic residues" evidence="7">
    <location>
        <begin position="135"/>
        <end position="148"/>
    </location>
</feature>
<dbReference type="PANTHER" id="PTHR15341:SF3">
    <property type="entry name" value="NUCLEAR NUCLEIC ACID-BINDING PROTEIN C1D"/>
    <property type="match status" value="1"/>
</dbReference>
<dbReference type="GO" id="GO:0003677">
    <property type="term" value="F:DNA binding"/>
    <property type="evidence" value="ECO:0007669"/>
    <property type="project" value="TreeGrafter"/>
</dbReference>
<dbReference type="GO" id="GO:0003723">
    <property type="term" value="F:RNA binding"/>
    <property type="evidence" value="ECO:0007669"/>
    <property type="project" value="UniProtKB-UniRule"/>
</dbReference>
<evidence type="ECO:0000256" key="2">
    <source>
        <dbReference type="ARBA" id="ARBA00009154"/>
    </source>
</evidence>
<keyword evidence="3 6" id="KW-0698">rRNA processing</keyword>
<evidence type="ECO:0000313" key="8">
    <source>
        <dbReference type="EMBL" id="SPQ19593.1"/>
    </source>
</evidence>
<dbReference type="PANTHER" id="PTHR15341">
    <property type="entry name" value="SUN-COR STEROID HORMONE RECEPTOR CO-REPRESSOR"/>
    <property type="match status" value="1"/>
</dbReference>
<dbReference type="EMBL" id="OUUZ01000001">
    <property type="protein sequence ID" value="SPQ19593.1"/>
    <property type="molecule type" value="Genomic_DNA"/>
</dbReference>
<dbReference type="GO" id="GO:0005730">
    <property type="term" value="C:nucleolus"/>
    <property type="evidence" value="ECO:0007669"/>
    <property type="project" value="TreeGrafter"/>
</dbReference>
<evidence type="ECO:0000256" key="1">
    <source>
        <dbReference type="ARBA" id="ARBA00004123"/>
    </source>
</evidence>